<dbReference type="SMART" id="SM00478">
    <property type="entry name" value="ENDO3c"/>
    <property type="match status" value="1"/>
</dbReference>
<name>A0AAV9IR76_CYACA</name>
<gene>
    <name evidence="5" type="ORF">CDCA_CDCA02G0784</name>
</gene>
<evidence type="ECO:0000259" key="4">
    <source>
        <dbReference type="SMART" id="SM00478"/>
    </source>
</evidence>
<dbReference type="InterPro" id="IPR051912">
    <property type="entry name" value="Alkylbase_DNA_Glycosylase/TA"/>
</dbReference>
<feature type="domain" description="HhH-GPD" evidence="4">
    <location>
        <begin position="117"/>
        <end position="302"/>
    </location>
</feature>
<reference evidence="5 6" key="1">
    <citation type="submission" date="2022-07" db="EMBL/GenBank/DDBJ databases">
        <title>Genome-wide signatures of adaptation to extreme environments.</title>
        <authorList>
            <person name="Cho C.H."/>
            <person name="Yoon H.S."/>
        </authorList>
    </citation>
    <scope>NUCLEOTIDE SEQUENCE [LARGE SCALE GENOMIC DNA]</scope>
    <source>
        <strain evidence="5 6">DBV 063 E5</strain>
    </source>
</reference>
<keyword evidence="1" id="KW-0227">DNA damage</keyword>
<comment type="caution">
    <text evidence="5">The sequence shown here is derived from an EMBL/GenBank/DDBJ whole genome shotgun (WGS) entry which is preliminary data.</text>
</comment>
<accession>A0AAV9IR76</accession>
<evidence type="ECO:0000256" key="2">
    <source>
        <dbReference type="ARBA" id="ARBA00023204"/>
    </source>
</evidence>
<dbReference type="Gene3D" id="1.10.340.30">
    <property type="entry name" value="Hypothetical protein, domain 2"/>
    <property type="match status" value="1"/>
</dbReference>
<dbReference type="EMBL" id="JANCYW010000002">
    <property type="protein sequence ID" value="KAK4534759.1"/>
    <property type="molecule type" value="Genomic_DNA"/>
</dbReference>
<dbReference type="AlphaFoldDB" id="A0AAV9IR76"/>
<dbReference type="GO" id="GO:0008725">
    <property type="term" value="F:DNA-3-methyladenine glycosylase activity"/>
    <property type="evidence" value="ECO:0007669"/>
    <property type="project" value="TreeGrafter"/>
</dbReference>
<dbReference type="GO" id="GO:0032131">
    <property type="term" value="F:alkylated DNA binding"/>
    <property type="evidence" value="ECO:0007669"/>
    <property type="project" value="TreeGrafter"/>
</dbReference>
<organism evidence="5 6">
    <name type="scientific">Cyanidium caldarium</name>
    <name type="common">Red alga</name>
    <dbReference type="NCBI Taxonomy" id="2771"/>
    <lineage>
        <taxon>Eukaryota</taxon>
        <taxon>Rhodophyta</taxon>
        <taxon>Bangiophyceae</taxon>
        <taxon>Cyanidiales</taxon>
        <taxon>Cyanidiaceae</taxon>
        <taxon>Cyanidium</taxon>
    </lineage>
</organism>
<sequence>MAPARLQSIRRHFRTIYKRKTTTTATTKPEATATSSDGGYVAGRRPGRRPTLSRARRPVPLTPGVVELLAHVTDPVDGAAIRYIYEKLPRMRPLLELHPPARFEKRDVFTTLVRSIIWQQLSGQAATVVWLRLLRMLDAQVPGSVRCLEPPLVLDPVAIAGMPGPQLFRESGLSNRKSDTILEAARAFVAEPDRFVKLNDGSATDEEIIHTLVQLRGVGVWTAHMVMMFGMRRSNVFPIGDLAIRKAFAEVFMGLSKAAVQKRVKANTLPTDEDMRRRLRRELGGDGEYLSYISHYMWRAANPGFVYPDDRVDHGVTDEWAARSRAQDARA</sequence>
<evidence type="ECO:0000313" key="5">
    <source>
        <dbReference type="EMBL" id="KAK4534759.1"/>
    </source>
</evidence>
<evidence type="ECO:0000313" key="6">
    <source>
        <dbReference type="Proteomes" id="UP001301350"/>
    </source>
</evidence>
<dbReference type="InterPro" id="IPR011257">
    <property type="entry name" value="DNA_glycosylase"/>
</dbReference>
<dbReference type="Proteomes" id="UP001301350">
    <property type="component" value="Unassembled WGS sequence"/>
</dbReference>
<dbReference type="PANTHER" id="PTHR43003">
    <property type="entry name" value="DNA-3-METHYLADENINE GLYCOSYLASE"/>
    <property type="match status" value="1"/>
</dbReference>
<dbReference type="GO" id="GO:0032993">
    <property type="term" value="C:protein-DNA complex"/>
    <property type="evidence" value="ECO:0007669"/>
    <property type="project" value="TreeGrafter"/>
</dbReference>
<evidence type="ECO:0000256" key="3">
    <source>
        <dbReference type="SAM" id="MobiDB-lite"/>
    </source>
</evidence>
<evidence type="ECO:0000256" key="1">
    <source>
        <dbReference type="ARBA" id="ARBA00022763"/>
    </source>
</evidence>
<keyword evidence="2" id="KW-0234">DNA repair</keyword>
<feature type="compositionally biased region" description="Low complexity" evidence="3">
    <location>
        <begin position="22"/>
        <end position="34"/>
    </location>
</feature>
<keyword evidence="6" id="KW-1185">Reference proteome</keyword>
<dbReference type="GO" id="GO:0043916">
    <property type="term" value="F:DNA-7-methylguanine glycosylase activity"/>
    <property type="evidence" value="ECO:0007669"/>
    <property type="project" value="TreeGrafter"/>
</dbReference>
<dbReference type="Pfam" id="PF00730">
    <property type="entry name" value="HhH-GPD"/>
    <property type="match status" value="1"/>
</dbReference>
<dbReference type="PANTHER" id="PTHR43003:SF5">
    <property type="entry name" value="DNA-3-METHYLADENINE GLYCOSYLASE"/>
    <property type="match status" value="1"/>
</dbReference>
<proteinExistence type="predicted"/>
<protein>
    <recommendedName>
        <fullName evidence="4">HhH-GPD domain-containing protein</fullName>
    </recommendedName>
</protein>
<dbReference type="Gene3D" id="1.10.1670.40">
    <property type="match status" value="1"/>
</dbReference>
<dbReference type="SUPFAM" id="SSF48150">
    <property type="entry name" value="DNA-glycosylase"/>
    <property type="match status" value="1"/>
</dbReference>
<dbReference type="InterPro" id="IPR003265">
    <property type="entry name" value="HhH-GPD_domain"/>
</dbReference>
<dbReference type="GO" id="GO:0006285">
    <property type="term" value="P:base-excision repair, AP site formation"/>
    <property type="evidence" value="ECO:0007669"/>
    <property type="project" value="TreeGrafter"/>
</dbReference>
<dbReference type="CDD" id="cd00056">
    <property type="entry name" value="ENDO3c"/>
    <property type="match status" value="1"/>
</dbReference>
<dbReference type="GO" id="GO:0006307">
    <property type="term" value="P:DNA alkylation repair"/>
    <property type="evidence" value="ECO:0007669"/>
    <property type="project" value="TreeGrafter"/>
</dbReference>
<feature type="region of interest" description="Disordered" evidence="3">
    <location>
        <begin position="18"/>
        <end position="57"/>
    </location>
</feature>